<evidence type="ECO:0000313" key="2">
    <source>
        <dbReference type="EMBL" id="PIT97014.1"/>
    </source>
</evidence>
<evidence type="ECO:0008006" key="4">
    <source>
        <dbReference type="Google" id="ProtNLM"/>
    </source>
</evidence>
<dbReference type="Proteomes" id="UP000230481">
    <property type="component" value="Unassembled WGS sequence"/>
</dbReference>
<keyword evidence="1" id="KW-0472">Membrane</keyword>
<name>A0A2M6WW33_9BACT</name>
<keyword evidence="1" id="KW-1133">Transmembrane helix</keyword>
<proteinExistence type="predicted"/>
<organism evidence="2 3">
    <name type="scientific">Candidatus Campbellbacteria bacterium CG10_big_fil_rev_8_21_14_0_10_35_52</name>
    <dbReference type="NCBI Taxonomy" id="1974527"/>
    <lineage>
        <taxon>Bacteria</taxon>
        <taxon>Candidatus Campbelliibacteriota</taxon>
    </lineage>
</organism>
<sequence>MVKIKDMDIKSHTSFIPKKAFNASNASLHSKGSSIGILFLLTLIIFISALALSLGVFLYQQFLIKDTESKSSQLKRARAEFEPTLIQEINRLDKRIQSSRNILGKHKAISSFFNLLEDLTLANIQFENLEYNVDENGRANISMEGKAKSFNSVALQSDIFGKSKFIQEPIFSNLNIDNKGDVEFDFTAFIDSSLILYENIILTKQIKQFEQ</sequence>
<evidence type="ECO:0000313" key="3">
    <source>
        <dbReference type="Proteomes" id="UP000230481"/>
    </source>
</evidence>
<feature type="transmembrane region" description="Helical" evidence="1">
    <location>
        <begin position="37"/>
        <end position="59"/>
    </location>
</feature>
<gene>
    <name evidence="2" type="ORF">COT82_00090</name>
</gene>
<reference evidence="3" key="1">
    <citation type="submission" date="2017-09" db="EMBL/GenBank/DDBJ databases">
        <title>Depth-based differentiation of microbial function through sediment-hosted aquifers and enrichment of novel symbionts in the deep terrestrial subsurface.</title>
        <authorList>
            <person name="Probst A.J."/>
            <person name="Ladd B."/>
            <person name="Jarett J.K."/>
            <person name="Geller-Mcgrath D.E."/>
            <person name="Sieber C.M.K."/>
            <person name="Emerson J.B."/>
            <person name="Anantharaman K."/>
            <person name="Thomas B.C."/>
            <person name="Malmstrom R."/>
            <person name="Stieglmeier M."/>
            <person name="Klingl A."/>
            <person name="Woyke T."/>
            <person name="Ryan C.M."/>
            <person name="Banfield J.F."/>
        </authorList>
    </citation>
    <scope>NUCLEOTIDE SEQUENCE [LARGE SCALE GENOMIC DNA]</scope>
</reference>
<dbReference type="AlphaFoldDB" id="A0A2M6WW33"/>
<evidence type="ECO:0000256" key="1">
    <source>
        <dbReference type="SAM" id="Phobius"/>
    </source>
</evidence>
<protein>
    <recommendedName>
        <fullName evidence="4">PilN domain-containing protein</fullName>
    </recommendedName>
</protein>
<accession>A0A2M6WW33</accession>
<comment type="caution">
    <text evidence="2">The sequence shown here is derived from an EMBL/GenBank/DDBJ whole genome shotgun (WGS) entry which is preliminary data.</text>
</comment>
<keyword evidence="1" id="KW-0812">Transmembrane</keyword>
<dbReference type="EMBL" id="PFAA01000001">
    <property type="protein sequence ID" value="PIT97014.1"/>
    <property type="molecule type" value="Genomic_DNA"/>
</dbReference>